<comment type="caution">
    <text evidence="1">The sequence shown here is derived from an EMBL/GenBank/DDBJ whole genome shotgun (WGS) entry which is preliminary data.</text>
</comment>
<proteinExistence type="predicted"/>
<evidence type="ECO:0000313" key="2">
    <source>
        <dbReference type="Proteomes" id="UP001152795"/>
    </source>
</evidence>
<dbReference type="InterPro" id="IPR043502">
    <property type="entry name" value="DNA/RNA_pol_sf"/>
</dbReference>
<protein>
    <submittedName>
        <fullName evidence="1">Uncharacterized protein</fullName>
    </submittedName>
</protein>
<evidence type="ECO:0000313" key="1">
    <source>
        <dbReference type="EMBL" id="CAB3981862.1"/>
    </source>
</evidence>
<dbReference type="SUPFAM" id="SSF56672">
    <property type="entry name" value="DNA/RNA polymerases"/>
    <property type="match status" value="1"/>
</dbReference>
<dbReference type="Proteomes" id="UP001152795">
    <property type="component" value="Unassembled WGS sequence"/>
</dbReference>
<sequence>NEARYEVSFPWKNESIPKSNGYGMCLKRLHQLKSRLDKDKQLLEQYDNTFKDQEKSGIIDSGPNLVPHLFDTVVNFRGYPIGLVADFKKAFHQIQIAPDNRKMLKFLWFEDISQDPWTLKEYEFRRLPLNFGLTPSPAILSSTISHHLSRYKEIEPKIVSLLHESLYVDDFAGGAYDDDVALHIYRTSHDLMNKGWFNLRKWHSNSASIRDFIATQEDANGSVKDEVTNANLESTYHNVGVDAEAPKVDASLPCSSSQDSSVSKSNCVKILGINWNEDIDEFCYDLGELVEYAKSLPSTKRSVLKLSAKVFDPIGLFAPFTVTMKMLF</sequence>
<accession>A0A7D9HGC0</accession>
<reference evidence="1" key="1">
    <citation type="submission" date="2020-04" db="EMBL/GenBank/DDBJ databases">
        <authorList>
            <person name="Alioto T."/>
            <person name="Alioto T."/>
            <person name="Gomez Garrido J."/>
        </authorList>
    </citation>
    <scope>NUCLEOTIDE SEQUENCE</scope>
    <source>
        <strain evidence="1">A484AB</strain>
    </source>
</reference>
<dbReference type="OrthoDB" id="5987741at2759"/>
<name>A0A7D9HGC0_PARCT</name>
<feature type="non-terminal residue" evidence="1">
    <location>
        <position position="328"/>
    </location>
</feature>
<dbReference type="AlphaFoldDB" id="A0A7D9HGC0"/>
<dbReference type="PANTHER" id="PTHR47331">
    <property type="entry name" value="PHD-TYPE DOMAIN-CONTAINING PROTEIN"/>
    <property type="match status" value="1"/>
</dbReference>
<gene>
    <name evidence="1" type="ORF">PACLA_8A043244</name>
</gene>
<dbReference type="Gene3D" id="3.10.10.10">
    <property type="entry name" value="HIV Type 1 Reverse Transcriptase, subunit A, domain 1"/>
    <property type="match status" value="1"/>
</dbReference>
<keyword evidence="2" id="KW-1185">Reference proteome</keyword>
<dbReference type="InterPro" id="IPR043128">
    <property type="entry name" value="Rev_trsase/Diguanyl_cyclase"/>
</dbReference>
<organism evidence="1 2">
    <name type="scientific">Paramuricea clavata</name>
    <name type="common">Red gorgonian</name>
    <name type="synonym">Violescent sea-whip</name>
    <dbReference type="NCBI Taxonomy" id="317549"/>
    <lineage>
        <taxon>Eukaryota</taxon>
        <taxon>Metazoa</taxon>
        <taxon>Cnidaria</taxon>
        <taxon>Anthozoa</taxon>
        <taxon>Octocorallia</taxon>
        <taxon>Malacalcyonacea</taxon>
        <taxon>Plexauridae</taxon>
        <taxon>Paramuricea</taxon>
    </lineage>
</organism>
<dbReference type="Pfam" id="PF05380">
    <property type="entry name" value="Peptidase_A17"/>
    <property type="match status" value="1"/>
</dbReference>
<dbReference type="InterPro" id="IPR008042">
    <property type="entry name" value="Retrotrans_Pao"/>
</dbReference>
<dbReference type="Gene3D" id="3.30.70.270">
    <property type="match status" value="1"/>
</dbReference>
<dbReference type="EMBL" id="CACRXK020000435">
    <property type="protein sequence ID" value="CAB3981862.1"/>
    <property type="molecule type" value="Genomic_DNA"/>
</dbReference>